<keyword evidence="5" id="KW-1185">Reference proteome</keyword>
<accession>D9SKY0</accession>
<dbReference type="Gene3D" id="3.40.50.300">
    <property type="entry name" value="P-loop containing nucleotide triphosphate hydrolases"/>
    <property type="match status" value="1"/>
</dbReference>
<protein>
    <recommendedName>
        <fullName evidence="6">Tetratricopeptide TPR_1 repeat-containing protein</fullName>
    </recommendedName>
</protein>
<dbReference type="SUPFAM" id="SSF52540">
    <property type="entry name" value="P-loop containing nucleoside triphosphate hydrolases"/>
    <property type="match status" value="1"/>
</dbReference>
<dbReference type="OrthoDB" id="3894261at2"/>
<dbReference type="Pfam" id="PF13181">
    <property type="entry name" value="TPR_8"/>
    <property type="match status" value="2"/>
</dbReference>
<feature type="repeat" description="TPR" evidence="3">
    <location>
        <begin position="804"/>
        <end position="837"/>
    </location>
</feature>
<evidence type="ECO:0000256" key="2">
    <source>
        <dbReference type="ARBA" id="ARBA00022803"/>
    </source>
</evidence>
<name>D9SKY0_CLOC7</name>
<dbReference type="InterPro" id="IPR051012">
    <property type="entry name" value="CellSynth/LPSAsmb/PSIAsmb"/>
</dbReference>
<dbReference type="AlphaFoldDB" id="D9SKY0"/>
<dbReference type="InterPro" id="IPR027417">
    <property type="entry name" value="P-loop_NTPase"/>
</dbReference>
<gene>
    <name evidence="4" type="ordered locus">Clocel_3886</name>
</gene>
<dbReference type="KEGG" id="ccb:Clocel_3886"/>
<dbReference type="EMBL" id="CP002160">
    <property type="protein sequence ID" value="ADL53552.1"/>
    <property type="molecule type" value="Genomic_DNA"/>
</dbReference>
<dbReference type="HOGENOM" id="CLU_014445_0_0_9"/>
<evidence type="ECO:0000313" key="4">
    <source>
        <dbReference type="EMBL" id="ADL53552.1"/>
    </source>
</evidence>
<dbReference type="PROSITE" id="PS50005">
    <property type="entry name" value="TPR"/>
    <property type="match status" value="1"/>
</dbReference>
<dbReference type="eggNOG" id="COG0457">
    <property type="taxonomic scope" value="Bacteria"/>
</dbReference>
<dbReference type="eggNOG" id="COG1672">
    <property type="taxonomic scope" value="Bacteria"/>
</dbReference>
<reference evidence="4 5" key="1">
    <citation type="submission" date="2010-08" db="EMBL/GenBank/DDBJ databases">
        <title>Complete sequence of Clostridium cellulovorans 743B.</title>
        <authorList>
            <consortium name="US DOE Joint Genome Institute"/>
            <person name="Lucas S."/>
            <person name="Copeland A."/>
            <person name="Lapidus A."/>
            <person name="Cheng J.-F."/>
            <person name="Bruce D."/>
            <person name="Goodwin L."/>
            <person name="Pitluck S."/>
            <person name="Chertkov O."/>
            <person name="Detter J.C."/>
            <person name="Han C."/>
            <person name="Tapia R."/>
            <person name="Land M."/>
            <person name="Hauser L."/>
            <person name="Chang Y.-J."/>
            <person name="Jeffries C."/>
            <person name="Kyrpides N."/>
            <person name="Ivanova N."/>
            <person name="Mikhailova N."/>
            <person name="Hemme C.L."/>
            <person name="Woyke T."/>
        </authorList>
    </citation>
    <scope>NUCLEOTIDE SEQUENCE [LARGE SCALE GENOMIC DNA]</scope>
    <source>
        <strain evidence="5">ATCC 35296 / DSM 3052 / OCM 3 / 743B</strain>
    </source>
</reference>
<dbReference type="InterPro" id="IPR011990">
    <property type="entry name" value="TPR-like_helical_dom_sf"/>
</dbReference>
<organism evidence="4 5">
    <name type="scientific">Clostridium cellulovorans (strain ATCC 35296 / DSM 3052 / OCM 3 / 743B)</name>
    <dbReference type="NCBI Taxonomy" id="573061"/>
    <lineage>
        <taxon>Bacteria</taxon>
        <taxon>Bacillati</taxon>
        <taxon>Bacillota</taxon>
        <taxon>Clostridia</taxon>
        <taxon>Eubacteriales</taxon>
        <taxon>Clostridiaceae</taxon>
        <taxon>Clostridium</taxon>
    </lineage>
</organism>
<evidence type="ECO:0000256" key="1">
    <source>
        <dbReference type="ARBA" id="ARBA00022737"/>
    </source>
</evidence>
<dbReference type="RefSeq" id="WP_010073893.1">
    <property type="nucleotide sequence ID" value="NC_014393.1"/>
</dbReference>
<dbReference type="PANTHER" id="PTHR45586:SF1">
    <property type="entry name" value="LIPOPOLYSACCHARIDE ASSEMBLY PROTEIN B"/>
    <property type="match status" value="1"/>
</dbReference>
<keyword evidence="1" id="KW-0677">Repeat</keyword>
<dbReference type="InterPro" id="IPR019734">
    <property type="entry name" value="TPR_rpt"/>
</dbReference>
<dbReference type="PANTHER" id="PTHR45586">
    <property type="entry name" value="TPR REPEAT-CONTAINING PROTEIN PA4667"/>
    <property type="match status" value="1"/>
</dbReference>
<evidence type="ECO:0000313" key="5">
    <source>
        <dbReference type="Proteomes" id="UP000002730"/>
    </source>
</evidence>
<proteinExistence type="predicted"/>
<dbReference type="SMART" id="SM00028">
    <property type="entry name" value="TPR"/>
    <property type="match status" value="6"/>
</dbReference>
<dbReference type="Proteomes" id="UP000002730">
    <property type="component" value="Chromosome"/>
</dbReference>
<keyword evidence="2 3" id="KW-0802">TPR repeat</keyword>
<dbReference type="STRING" id="573061.Clocel_3886"/>
<sequence length="920" mass="108519">MPKIQPTKIMNKHHITAVKQFTDRKHYIEAFWNCIYSIQNDDTKVLVYYGVSGIGKSSLRKKLQHEIEIKDENILWGFIDFDVRQHRDVDNALLFLRTELSRKYKISFNLFDFAYAYYLKKASPQMSFTEKSIPFLEEGSLVTDIIATFGDMPLVGIPVKILAVLDKVNNKYKDWINQKRINDILDMSLKEPKELLEYLPVYFAEDLKNYASEKNGKIVIFLDTYEALNSSNKGEKSYFQIDEWIRDVLIPNLPGGLFVILGREKLKWQDINSQWAECIEQHLVGTLADVDSRSFLVYSGIKENEIINSIIEISEGHPYFLDLCVDTYEAIKKGKKPTKEDFLNNNKIQLFEKFMQYLQYHERETLKVLSVPRFWNSEIFELLIKEYNTGYPIMGLDEFCNFSFISERALKDTWEMHSLMRKSLNEYQKNEQLIEVHKVMFKYYSKKLKNVADKTQEIYLNEAYYHGSKFLKKDEFGEWFLDKSDYFFKMGNILFLKHLYEKFFQEVKDETNIHNFSFLLAQSSYRLGKIYISLGSYLKAEEILKYAEIHVDKAENLSIIGLLAVLYKDTYKDKESEKYFQKYISNYNELRRENLDIYNSIAKIKILINYGKLKVYLSEYEDALDIYNKVVLEIEDLLKEKYHIYTLLSYKADALEKLGEVNERMRNYSISGKLYKKAIKIYDYIINEHELHQEEGWDLIYLLNNKGMVYKRLAEYYVEIGKSENAKHSYRRALESYEYSKEKSCENIDTYKKIGFAARGLLRQLVNDGSEKKQIEKTFYKCEEGFMKALELSPKDVSAIHSMGGAYMILGKSYEKEMNYFKSLELYDKALRYSSEAIGIQPDYLYAYDGKAEILIHKAEIYSKMNDVEKALSLYKEGLIVLEEILKKTPKACYALEKKELIKRMICELKSSNKFDKVNT</sequence>
<evidence type="ECO:0008006" key="6">
    <source>
        <dbReference type="Google" id="ProtNLM"/>
    </source>
</evidence>
<dbReference type="SUPFAM" id="SSF48452">
    <property type="entry name" value="TPR-like"/>
    <property type="match status" value="2"/>
</dbReference>
<dbReference type="Gene3D" id="1.25.40.10">
    <property type="entry name" value="Tetratricopeptide repeat domain"/>
    <property type="match status" value="3"/>
</dbReference>
<evidence type="ECO:0000256" key="3">
    <source>
        <dbReference type="PROSITE-ProRule" id="PRU00339"/>
    </source>
</evidence>